<dbReference type="OrthoDB" id="280278at2"/>
<dbReference type="Pfam" id="PF02579">
    <property type="entry name" value="Nitro_FeMo-Co"/>
    <property type="match status" value="1"/>
</dbReference>
<name>A0A1H0FN35_9BACT</name>
<dbReference type="AlphaFoldDB" id="A0A1H0FN35"/>
<dbReference type="PANTHER" id="PTHR42983:SF1">
    <property type="entry name" value="IRON-MOLYBDENUM PROTEIN"/>
    <property type="match status" value="1"/>
</dbReference>
<dbReference type="InterPro" id="IPR003731">
    <property type="entry name" value="Di-Nase_FeMo-co_biosynth"/>
</dbReference>
<reference evidence="3" key="1">
    <citation type="submission" date="2016-10" db="EMBL/GenBank/DDBJ databases">
        <authorList>
            <person name="de Groot N.N."/>
        </authorList>
    </citation>
    <scope>NUCLEOTIDE SEQUENCE [LARGE SCALE GENOMIC DNA]</scope>
    <source>
        <strain evidence="3">BP1-145</strain>
    </source>
</reference>
<organism evidence="2 3">
    <name type="scientific">Prevotella communis</name>
    <dbReference type="NCBI Taxonomy" id="2913614"/>
    <lineage>
        <taxon>Bacteria</taxon>
        <taxon>Pseudomonadati</taxon>
        <taxon>Bacteroidota</taxon>
        <taxon>Bacteroidia</taxon>
        <taxon>Bacteroidales</taxon>
        <taxon>Prevotellaceae</taxon>
        <taxon>Prevotella</taxon>
    </lineage>
</organism>
<dbReference type="EMBL" id="FNIW01000006">
    <property type="protein sequence ID" value="SDN96030.1"/>
    <property type="molecule type" value="Genomic_DNA"/>
</dbReference>
<dbReference type="Proteomes" id="UP000199134">
    <property type="component" value="Unassembled WGS sequence"/>
</dbReference>
<protein>
    <submittedName>
        <fullName evidence="2">Predicted Fe-Mo cluster-binding protein, NifX family</fullName>
    </submittedName>
</protein>
<sequence>MKKIAIPTRENMVDDHFGHCAYYTVITLDDENQVQNTERLDSPEGCGCKSNIASVMQEMGITLMLAGNMGMGAYNKLSAHGITVIRGCHGKVDDVLKSYQNGELRDSLESCDHHDCSHHEAKPVYMISKFGKK</sequence>
<accession>A0A1H0FN35</accession>
<dbReference type="RefSeq" id="WP_091852733.1">
    <property type="nucleotide sequence ID" value="NZ_FNIW01000006.1"/>
</dbReference>
<dbReference type="Gene3D" id="3.30.420.130">
    <property type="entry name" value="Dinitrogenase iron-molybdenum cofactor biosynthesis domain"/>
    <property type="match status" value="1"/>
</dbReference>
<gene>
    <name evidence="2" type="ORF">SAMN04487900_10612</name>
</gene>
<dbReference type="SUPFAM" id="SSF53146">
    <property type="entry name" value="Nitrogenase accessory factor-like"/>
    <property type="match status" value="1"/>
</dbReference>
<comment type="caution">
    <text evidence="2">The sequence shown here is derived from an EMBL/GenBank/DDBJ whole genome shotgun (WGS) entry which is preliminary data.</text>
</comment>
<feature type="domain" description="Dinitrogenase iron-molybdenum cofactor biosynthesis" evidence="1">
    <location>
        <begin position="10"/>
        <end position="100"/>
    </location>
</feature>
<evidence type="ECO:0000259" key="1">
    <source>
        <dbReference type="Pfam" id="PF02579"/>
    </source>
</evidence>
<evidence type="ECO:0000313" key="2">
    <source>
        <dbReference type="EMBL" id="SDN96030.1"/>
    </source>
</evidence>
<dbReference type="PANTHER" id="PTHR42983">
    <property type="entry name" value="DINITROGENASE IRON-MOLYBDENUM COFACTOR PROTEIN-RELATED"/>
    <property type="match status" value="1"/>
</dbReference>
<dbReference type="CDD" id="cd00851">
    <property type="entry name" value="MTH1175"/>
    <property type="match status" value="1"/>
</dbReference>
<evidence type="ECO:0000313" key="3">
    <source>
        <dbReference type="Proteomes" id="UP000199134"/>
    </source>
</evidence>
<proteinExistence type="predicted"/>
<dbReference type="InterPro" id="IPR036105">
    <property type="entry name" value="DiNase_FeMo-co_biosyn_sf"/>
</dbReference>
<dbReference type="InterPro" id="IPR033913">
    <property type="entry name" value="MTH1175_dom"/>
</dbReference>